<keyword evidence="9" id="KW-0472">Membrane</keyword>
<evidence type="ECO:0000256" key="10">
    <source>
        <dbReference type="RuleBase" id="RU363063"/>
    </source>
</evidence>
<evidence type="ECO:0000256" key="1">
    <source>
        <dbReference type="ARBA" id="ARBA00004323"/>
    </source>
</evidence>
<dbReference type="GO" id="GO:0006493">
    <property type="term" value="P:protein O-linked glycosylation"/>
    <property type="evidence" value="ECO:0007669"/>
    <property type="project" value="TreeGrafter"/>
</dbReference>
<comment type="caution">
    <text evidence="11">The sequence shown here is derived from an EMBL/GenBank/DDBJ whole genome shotgun (WGS) entry which is preliminary data.</text>
</comment>
<dbReference type="GO" id="GO:0000139">
    <property type="term" value="C:Golgi membrane"/>
    <property type="evidence" value="ECO:0007669"/>
    <property type="project" value="UniProtKB-SubCell"/>
</dbReference>
<evidence type="ECO:0000256" key="5">
    <source>
        <dbReference type="ARBA" id="ARBA00022692"/>
    </source>
</evidence>
<organism evidence="11 12">
    <name type="scientific">Amblyomma americanum</name>
    <name type="common">Lone star tick</name>
    <dbReference type="NCBI Taxonomy" id="6943"/>
    <lineage>
        <taxon>Eukaryota</taxon>
        <taxon>Metazoa</taxon>
        <taxon>Ecdysozoa</taxon>
        <taxon>Arthropoda</taxon>
        <taxon>Chelicerata</taxon>
        <taxon>Arachnida</taxon>
        <taxon>Acari</taxon>
        <taxon>Parasitiformes</taxon>
        <taxon>Ixodida</taxon>
        <taxon>Ixodoidea</taxon>
        <taxon>Ixodidae</taxon>
        <taxon>Amblyomminae</taxon>
        <taxon>Amblyomma</taxon>
    </lineage>
</organism>
<proteinExistence type="inferred from homology"/>
<protein>
    <recommendedName>
        <fullName evidence="10">Hexosyltransferase</fullName>
        <ecNumber evidence="10">2.4.1.-</ecNumber>
    </recommendedName>
</protein>
<evidence type="ECO:0000256" key="9">
    <source>
        <dbReference type="ARBA" id="ARBA00023136"/>
    </source>
</evidence>
<gene>
    <name evidence="11" type="ORF">V5799_031684</name>
</gene>
<keyword evidence="5" id="KW-0812">Transmembrane</keyword>
<comment type="similarity">
    <text evidence="2 10">Belongs to the glycosyltransferase 31 family.</text>
</comment>
<sequence length="212" mass="23944">MWAFRNDSSSVKLIFFTGRPSNAVLLARVLRERDLNADLVLADLEGKPESASLMTLMLLRWTAEFCPSAPFLVKITDEGRVSGRFLEGAYNLNVELSSQFDLFGSFVSLRGEPCSEPPPYHSTRRCPDQGGFLSGCAYMLARRVVRPLLRASVAQPPVLPEDVYVTGILAETIGARRAEMTNFEGCYFSFVKAMPFKPQNMHYWFRDRFLII</sequence>
<keyword evidence="12" id="KW-1185">Reference proteome</keyword>
<comment type="subcellular location">
    <subcellularLocation>
        <location evidence="1 10">Golgi apparatus membrane</location>
        <topology evidence="1 10">Single-pass type II membrane protein</topology>
    </subcellularLocation>
</comment>
<keyword evidence="3 10" id="KW-0328">Glycosyltransferase</keyword>
<evidence type="ECO:0000313" key="12">
    <source>
        <dbReference type="Proteomes" id="UP001321473"/>
    </source>
</evidence>
<accession>A0AAQ4DTB9</accession>
<dbReference type="Pfam" id="PF01762">
    <property type="entry name" value="Galactosyl_T"/>
    <property type="match status" value="1"/>
</dbReference>
<dbReference type="AlphaFoldDB" id="A0AAQ4DTB9"/>
<dbReference type="InterPro" id="IPR002659">
    <property type="entry name" value="Glyco_trans_31"/>
</dbReference>
<evidence type="ECO:0000256" key="6">
    <source>
        <dbReference type="ARBA" id="ARBA00022968"/>
    </source>
</evidence>
<dbReference type="Proteomes" id="UP001321473">
    <property type="component" value="Unassembled WGS sequence"/>
</dbReference>
<dbReference type="PANTHER" id="PTHR11214:SF334">
    <property type="entry name" value="HEXOSYLTRANSFERASE"/>
    <property type="match status" value="1"/>
</dbReference>
<evidence type="ECO:0000313" key="11">
    <source>
        <dbReference type="EMBL" id="KAK8765709.1"/>
    </source>
</evidence>
<keyword evidence="7" id="KW-1133">Transmembrane helix</keyword>
<evidence type="ECO:0000256" key="3">
    <source>
        <dbReference type="ARBA" id="ARBA00022676"/>
    </source>
</evidence>
<keyword evidence="4" id="KW-0808">Transferase</keyword>
<dbReference type="EMBL" id="JARKHS020027085">
    <property type="protein sequence ID" value="KAK8765709.1"/>
    <property type="molecule type" value="Genomic_DNA"/>
</dbReference>
<dbReference type="EC" id="2.4.1.-" evidence="10"/>
<keyword evidence="6" id="KW-0735">Signal-anchor</keyword>
<evidence type="ECO:0000256" key="4">
    <source>
        <dbReference type="ARBA" id="ARBA00022679"/>
    </source>
</evidence>
<evidence type="ECO:0000256" key="8">
    <source>
        <dbReference type="ARBA" id="ARBA00023034"/>
    </source>
</evidence>
<dbReference type="PANTHER" id="PTHR11214">
    <property type="entry name" value="BETA-1,3-N-ACETYLGLUCOSAMINYLTRANSFERASE"/>
    <property type="match status" value="1"/>
</dbReference>
<keyword evidence="8 10" id="KW-0333">Golgi apparatus</keyword>
<evidence type="ECO:0000256" key="2">
    <source>
        <dbReference type="ARBA" id="ARBA00008661"/>
    </source>
</evidence>
<evidence type="ECO:0000256" key="7">
    <source>
        <dbReference type="ARBA" id="ARBA00022989"/>
    </source>
</evidence>
<feature type="non-terminal residue" evidence="11">
    <location>
        <position position="212"/>
    </location>
</feature>
<reference evidence="11 12" key="1">
    <citation type="journal article" date="2023" name="Arcadia Sci">
        <title>De novo assembly of a long-read Amblyomma americanum tick genome.</title>
        <authorList>
            <person name="Chou S."/>
            <person name="Poskanzer K.E."/>
            <person name="Rollins M."/>
            <person name="Thuy-Boun P.S."/>
        </authorList>
    </citation>
    <scope>NUCLEOTIDE SEQUENCE [LARGE SCALE GENOMIC DNA]</scope>
    <source>
        <strain evidence="11">F_SG_1</strain>
        <tissue evidence="11">Salivary glands</tissue>
    </source>
</reference>
<name>A0AAQ4DTB9_AMBAM</name>
<dbReference type="GO" id="GO:0016758">
    <property type="term" value="F:hexosyltransferase activity"/>
    <property type="evidence" value="ECO:0007669"/>
    <property type="project" value="InterPro"/>
</dbReference>